<keyword evidence="3" id="KW-1185">Reference proteome</keyword>
<feature type="non-terminal residue" evidence="2">
    <location>
        <position position="1"/>
    </location>
</feature>
<evidence type="ECO:0000313" key="2">
    <source>
        <dbReference type="EMBL" id="TVU20860.1"/>
    </source>
</evidence>
<name>A0A5J9UCG0_9POAL</name>
<dbReference type="EMBL" id="RWGY01000026">
    <property type="protein sequence ID" value="TVU20860.1"/>
    <property type="molecule type" value="Genomic_DNA"/>
</dbReference>
<proteinExistence type="predicted"/>
<dbReference type="Proteomes" id="UP000324897">
    <property type="component" value="Unassembled WGS sequence"/>
</dbReference>
<feature type="compositionally biased region" description="Basic and acidic residues" evidence="1">
    <location>
        <begin position="12"/>
        <end position="21"/>
    </location>
</feature>
<accession>A0A5J9UCG0</accession>
<protein>
    <submittedName>
        <fullName evidence="2">Uncharacterized protein</fullName>
    </submittedName>
</protein>
<dbReference type="AlphaFoldDB" id="A0A5J9UCG0"/>
<organism evidence="2 3">
    <name type="scientific">Eragrostis curvula</name>
    <name type="common">weeping love grass</name>
    <dbReference type="NCBI Taxonomy" id="38414"/>
    <lineage>
        <taxon>Eukaryota</taxon>
        <taxon>Viridiplantae</taxon>
        <taxon>Streptophyta</taxon>
        <taxon>Embryophyta</taxon>
        <taxon>Tracheophyta</taxon>
        <taxon>Spermatophyta</taxon>
        <taxon>Magnoliopsida</taxon>
        <taxon>Liliopsida</taxon>
        <taxon>Poales</taxon>
        <taxon>Poaceae</taxon>
        <taxon>PACMAD clade</taxon>
        <taxon>Chloridoideae</taxon>
        <taxon>Eragrostideae</taxon>
        <taxon>Eragrostidinae</taxon>
        <taxon>Eragrostis</taxon>
    </lineage>
</organism>
<comment type="caution">
    <text evidence="2">The sequence shown here is derived from an EMBL/GenBank/DDBJ whole genome shotgun (WGS) entry which is preliminary data.</text>
</comment>
<reference evidence="2 3" key="1">
    <citation type="journal article" date="2019" name="Sci. Rep.">
        <title>A high-quality genome of Eragrostis curvula grass provides insights into Poaceae evolution and supports new strategies to enhance forage quality.</title>
        <authorList>
            <person name="Carballo J."/>
            <person name="Santos B.A.C.M."/>
            <person name="Zappacosta D."/>
            <person name="Garbus I."/>
            <person name="Selva J.P."/>
            <person name="Gallo C.A."/>
            <person name="Diaz A."/>
            <person name="Albertini E."/>
            <person name="Caccamo M."/>
            <person name="Echenique V."/>
        </authorList>
    </citation>
    <scope>NUCLEOTIDE SEQUENCE [LARGE SCALE GENOMIC DNA]</scope>
    <source>
        <strain evidence="3">cv. Victoria</strain>
        <tissue evidence="2">Leaf</tissue>
    </source>
</reference>
<dbReference type="Gramene" id="TVU20860">
    <property type="protein sequence ID" value="TVU20860"/>
    <property type="gene ID" value="EJB05_30460"/>
</dbReference>
<evidence type="ECO:0000256" key="1">
    <source>
        <dbReference type="SAM" id="MobiDB-lite"/>
    </source>
</evidence>
<sequence>MGPDYYHCSTPQRKEARKKMESRCHEIKIRASDKYGGSKQRQTATHVEGQLYHLTMGYTVDSLAKLKDDSRVAEL</sequence>
<feature type="region of interest" description="Disordered" evidence="1">
    <location>
        <begin position="1"/>
        <end position="21"/>
    </location>
</feature>
<evidence type="ECO:0000313" key="3">
    <source>
        <dbReference type="Proteomes" id="UP000324897"/>
    </source>
</evidence>
<gene>
    <name evidence="2" type="ORF">EJB05_30460</name>
</gene>